<feature type="compositionally biased region" description="Low complexity" evidence="2">
    <location>
        <begin position="427"/>
        <end position="437"/>
    </location>
</feature>
<dbReference type="InterPro" id="IPR058660">
    <property type="entry name" value="WHD_DnaB"/>
</dbReference>
<keyword evidence="6" id="KW-1185">Reference proteome</keyword>
<evidence type="ECO:0000256" key="2">
    <source>
        <dbReference type="SAM" id="MobiDB-lite"/>
    </source>
</evidence>
<protein>
    <submittedName>
        <fullName evidence="5">Uncharacterized protein</fullName>
    </submittedName>
</protein>
<dbReference type="OrthoDB" id="2082007at2"/>
<feature type="domain" description="Replicative helicase loading/DNA remodeling protein DnaB N-terminal winged helix" evidence="4">
    <location>
        <begin position="24"/>
        <end position="269"/>
    </location>
</feature>
<dbReference type="Pfam" id="PF07261">
    <property type="entry name" value="DnaB_2"/>
    <property type="match status" value="1"/>
</dbReference>
<dbReference type="AlphaFoldDB" id="A0A2N7AX12"/>
<name>A0A2N7AX12_9LACO</name>
<feature type="compositionally biased region" description="Basic and acidic residues" evidence="2">
    <location>
        <begin position="438"/>
        <end position="450"/>
    </location>
</feature>
<proteinExistence type="inferred from homology"/>
<dbReference type="Proteomes" id="UP000235649">
    <property type="component" value="Unassembled WGS sequence"/>
</dbReference>
<dbReference type="RefSeq" id="WP_102195066.1">
    <property type="nucleotide sequence ID" value="NZ_NIPR01000003.1"/>
</dbReference>
<evidence type="ECO:0000259" key="4">
    <source>
        <dbReference type="Pfam" id="PF25888"/>
    </source>
</evidence>
<feature type="domain" description="DnaB/C C-terminal" evidence="3">
    <location>
        <begin position="320"/>
        <end position="389"/>
    </location>
</feature>
<evidence type="ECO:0000256" key="1">
    <source>
        <dbReference type="ARBA" id="ARBA00093462"/>
    </source>
</evidence>
<dbReference type="Pfam" id="PF25888">
    <property type="entry name" value="WHD_DnaB"/>
    <property type="match status" value="1"/>
</dbReference>
<sequence>MSTDKFTPLVGYWCLPNGHLNDDDRHVLTDLYLPILGTEAFSLYLLLWEKIPNKEVITQRKSHSELMSLLGIDLKRFYEARIKAEALGLIRTFEKKDDLGSYYIYQLFEPLSPDEFFKDDLMSIFLYEQVGESKYRLLADKYAHSDLILKDSNEITKDFLEVFQLSNSDLINTPTEVKNAQENFAENSEVKKPVLNEKEIPQLDWELISDRIQQLFKIHPDDLLENQELILSLHAFYGLDEITLIDLIGKTCDIVNNKIDPDRLKKSVQDRFEKNANISVKRQTETVEKETTTTDFNRSDQLILQQAKSMTPADFLAAQKQKSGGFIGTVESRALRDMAMKTYLPASVLNIMVYYILQNSPTLTLPLMETMANDWQQNNVQTPEQALQRITDFQTKPRNPKRRYNNNRTRKVEQATDWSKVKAKVSNNQNQENNRNNLQDRLKRLRNKDN</sequence>
<accession>A0A2N7AX12</accession>
<feature type="region of interest" description="Disordered" evidence="2">
    <location>
        <begin position="396"/>
        <end position="450"/>
    </location>
</feature>
<comment type="similarity">
    <text evidence="1">Belongs to the DnaB/DnaD family.</text>
</comment>
<gene>
    <name evidence="5" type="ORF">CBP76_00980</name>
</gene>
<organism evidence="5 6">
    <name type="scientific">Companilactobacillus nuruki</name>
    <dbReference type="NCBI Taxonomy" id="1993540"/>
    <lineage>
        <taxon>Bacteria</taxon>
        <taxon>Bacillati</taxon>
        <taxon>Bacillota</taxon>
        <taxon>Bacilli</taxon>
        <taxon>Lactobacillales</taxon>
        <taxon>Lactobacillaceae</taxon>
        <taxon>Companilactobacillus</taxon>
    </lineage>
</organism>
<evidence type="ECO:0000259" key="3">
    <source>
        <dbReference type="Pfam" id="PF07261"/>
    </source>
</evidence>
<comment type="caution">
    <text evidence="5">The sequence shown here is derived from an EMBL/GenBank/DDBJ whole genome shotgun (WGS) entry which is preliminary data.</text>
</comment>
<reference evidence="5 6" key="1">
    <citation type="submission" date="2017-05" db="EMBL/GenBank/DDBJ databases">
        <title>Lactobacillus nurukis nov., sp. nov., isolated from nuruk.</title>
        <authorList>
            <person name="Kim S.-J."/>
        </authorList>
    </citation>
    <scope>NUCLEOTIDE SEQUENCE [LARGE SCALE GENOMIC DNA]</scope>
    <source>
        <strain evidence="5 6">SYF10-1a</strain>
    </source>
</reference>
<dbReference type="EMBL" id="NIPR01000003">
    <property type="protein sequence ID" value="PMD73380.1"/>
    <property type="molecule type" value="Genomic_DNA"/>
</dbReference>
<evidence type="ECO:0000313" key="6">
    <source>
        <dbReference type="Proteomes" id="UP000235649"/>
    </source>
</evidence>
<dbReference type="InterPro" id="IPR006343">
    <property type="entry name" value="DnaB/C_C"/>
</dbReference>
<feature type="compositionally biased region" description="Basic residues" evidence="2">
    <location>
        <begin position="398"/>
        <end position="409"/>
    </location>
</feature>
<evidence type="ECO:0000313" key="5">
    <source>
        <dbReference type="EMBL" id="PMD73380.1"/>
    </source>
</evidence>